<accession>A0A0K1QCZ7</accession>
<dbReference type="RefSeq" id="WP_146654082.1">
    <property type="nucleotide sequence ID" value="NZ_CP012333.1"/>
</dbReference>
<evidence type="ECO:0000313" key="3">
    <source>
        <dbReference type="EMBL" id="AKV03290.1"/>
    </source>
</evidence>
<dbReference type="EMBL" id="CP012333">
    <property type="protein sequence ID" value="AKV03290.1"/>
    <property type="molecule type" value="Genomic_DNA"/>
</dbReference>
<evidence type="ECO:0000256" key="1">
    <source>
        <dbReference type="SAM" id="MobiDB-lite"/>
    </source>
</evidence>
<proteinExistence type="predicted"/>
<dbReference type="STRING" id="1391654.AKJ09_09953"/>
<dbReference type="KEGG" id="llu:AKJ09_09953"/>
<keyword evidence="4" id="KW-1185">Reference proteome</keyword>
<keyword evidence="2" id="KW-1133">Transmembrane helix</keyword>
<reference evidence="3 4" key="1">
    <citation type="submission" date="2015-08" db="EMBL/GenBank/DDBJ databases">
        <authorList>
            <person name="Babu N.S."/>
            <person name="Beckwith C.J."/>
            <person name="Beseler K.G."/>
            <person name="Brison A."/>
            <person name="Carone J.V."/>
            <person name="Caskin T.P."/>
            <person name="Diamond M."/>
            <person name="Durham M.E."/>
            <person name="Foxe J.M."/>
            <person name="Go M."/>
            <person name="Henderson B.A."/>
            <person name="Jones I.B."/>
            <person name="McGettigan J.A."/>
            <person name="Micheletti S.J."/>
            <person name="Nasrallah M.E."/>
            <person name="Ortiz D."/>
            <person name="Piller C.R."/>
            <person name="Privatt S.R."/>
            <person name="Schneider S.L."/>
            <person name="Sharp S."/>
            <person name="Smith T.C."/>
            <person name="Stanton J.D."/>
            <person name="Ullery H.E."/>
            <person name="Wilson R.J."/>
            <person name="Serrano M.G."/>
            <person name="Buck G."/>
            <person name="Lee V."/>
            <person name="Wang Y."/>
            <person name="Carvalho R."/>
            <person name="Voegtly L."/>
            <person name="Shi R."/>
            <person name="Duckworth R."/>
            <person name="Johnson A."/>
            <person name="Loviza R."/>
            <person name="Walstead R."/>
            <person name="Shah Z."/>
            <person name="Kiflezghi M."/>
            <person name="Wade K."/>
            <person name="Ball S.L."/>
            <person name="Bradley K.W."/>
            <person name="Asai D.J."/>
            <person name="Bowman C.A."/>
            <person name="Russell D.A."/>
            <person name="Pope W.H."/>
            <person name="Jacobs-Sera D."/>
            <person name="Hendrix R.W."/>
            <person name="Hatfull G.F."/>
        </authorList>
    </citation>
    <scope>NUCLEOTIDE SEQUENCE [LARGE SCALE GENOMIC DNA]</scope>
    <source>
        <strain evidence="3 4">DSM 27648</strain>
    </source>
</reference>
<sequence length="468" mass="49948">MSNEPFERDELVDKPGIVGARWWHASLADEQAKIARRTALRGVLIAGGAIAGLGALLAMCVKATSSKDGAEVTDARNAALEMQREYGWNFGAVGEPLVFDGTSEKPFDPSALPRLADDLRPAQAELAPYYQATLFQAPYAMPSSIGKLPPEESAGFKPLAEALKPIATPSMESAYARGKSLASLFAALAERGGKTTDANTAVIVDLPGPEAVAFAAGAAGVFDPVFLFENWPHPRGVVRTQEALAAAAYYQPLFQKERARLRMPAPAMFVLDRRRLANYTDEATQFDNRYVAKLPAAANIKSALHAVHLLYVVPTRADATRELDDLNDDFLSYDRAGIEVRSLSLDTFSQSTQKPDGGAPADQMIGESANTYYGGSPESHYSFFVDYPWAKSPRPATLRVSSNPGASYVPSPRASAYSTGVPGGGVTRPRPPNFGTVPIVLALGTGVILGARYSRSGSWNRASGGYGG</sequence>
<gene>
    <name evidence="3" type="ORF">AKJ09_09953</name>
</gene>
<organism evidence="3 4">
    <name type="scientific">Labilithrix luteola</name>
    <dbReference type="NCBI Taxonomy" id="1391654"/>
    <lineage>
        <taxon>Bacteria</taxon>
        <taxon>Pseudomonadati</taxon>
        <taxon>Myxococcota</taxon>
        <taxon>Polyangia</taxon>
        <taxon>Polyangiales</taxon>
        <taxon>Labilitrichaceae</taxon>
        <taxon>Labilithrix</taxon>
    </lineage>
</organism>
<feature type="region of interest" description="Disordered" evidence="1">
    <location>
        <begin position="400"/>
        <end position="421"/>
    </location>
</feature>
<keyword evidence="2" id="KW-0472">Membrane</keyword>
<name>A0A0K1QCZ7_9BACT</name>
<dbReference type="AlphaFoldDB" id="A0A0K1QCZ7"/>
<evidence type="ECO:0000313" key="4">
    <source>
        <dbReference type="Proteomes" id="UP000064967"/>
    </source>
</evidence>
<keyword evidence="2" id="KW-0812">Transmembrane</keyword>
<feature type="transmembrane region" description="Helical" evidence="2">
    <location>
        <begin position="39"/>
        <end position="59"/>
    </location>
</feature>
<dbReference type="OrthoDB" id="5489778at2"/>
<dbReference type="Proteomes" id="UP000064967">
    <property type="component" value="Chromosome"/>
</dbReference>
<evidence type="ECO:0000256" key="2">
    <source>
        <dbReference type="SAM" id="Phobius"/>
    </source>
</evidence>
<protein>
    <submittedName>
        <fullName evidence="3">Uncharacterized protein</fullName>
    </submittedName>
</protein>
<dbReference type="PATRIC" id="fig|1391654.3.peg.10084"/>